<dbReference type="PANTHER" id="PTHR37485">
    <property type="entry name" value="CELL DIVISION PROTEIN FTSB"/>
    <property type="match status" value="1"/>
</dbReference>
<dbReference type="GO" id="GO:0032153">
    <property type="term" value="C:cell division site"/>
    <property type="evidence" value="ECO:0007669"/>
    <property type="project" value="UniProtKB-UniRule"/>
</dbReference>
<proteinExistence type="inferred from homology"/>
<keyword evidence="7" id="KW-0175">Coiled coil</keyword>
<keyword evidence="3 7" id="KW-0812">Transmembrane</keyword>
<organism evidence="8 9">
    <name type="scientific">Thiorhodococcus mannitoliphagus</name>
    <dbReference type="NCBI Taxonomy" id="329406"/>
    <lineage>
        <taxon>Bacteria</taxon>
        <taxon>Pseudomonadati</taxon>
        <taxon>Pseudomonadota</taxon>
        <taxon>Gammaproteobacteria</taxon>
        <taxon>Chromatiales</taxon>
        <taxon>Chromatiaceae</taxon>
        <taxon>Thiorhodococcus</taxon>
    </lineage>
</organism>
<name>A0A6P1DQM0_9GAMM</name>
<dbReference type="GO" id="GO:0005886">
    <property type="term" value="C:plasma membrane"/>
    <property type="evidence" value="ECO:0007669"/>
    <property type="project" value="UniProtKB-SubCell"/>
</dbReference>
<protein>
    <recommendedName>
        <fullName evidence="7">Cell division protein FtsB</fullName>
    </recommendedName>
</protein>
<comment type="function">
    <text evidence="7">Essential cell division protein. May link together the upstream cell division proteins, which are predominantly cytoplasmic, with the downstream cell division proteins, which are predominantly periplasmic.</text>
</comment>
<dbReference type="GO" id="GO:0043093">
    <property type="term" value="P:FtsZ-dependent cytokinesis"/>
    <property type="evidence" value="ECO:0007669"/>
    <property type="project" value="UniProtKB-UniRule"/>
</dbReference>
<feature type="topological domain" description="Cytoplasmic" evidence="7">
    <location>
        <begin position="1"/>
        <end position="3"/>
    </location>
</feature>
<evidence type="ECO:0000256" key="4">
    <source>
        <dbReference type="ARBA" id="ARBA00022989"/>
    </source>
</evidence>
<reference evidence="8 9" key="2">
    <citation type="submission" date="2020-02" db="EMBL/GenBank/DDBJ databases">
        <title>Genome sequences of Thiorhodococcus mannitoliphagus and Thiorhodococcus minor, purple sulfur photosynthetic bacteria in the gammaproteobacterial family, Chromatiaceae.</title>
        <authorList>
            <person name="Aviles F.A."/>
            <person name="Meyer T.E."/>
            <person name="Kyndt J.A."/>
        </authorList>
    </citation>
    <scope>NUCLEOTIDE SEQUENCE [LARGE SCALE GENOMIC DNA]</scope>
    <source>
        <strain evidence="8 9">DSM 18266</strain>
    </source>
</reference>
<comment type="similarity">
    <text evidence="7">Belongs to the FtsB family.</text>
</comment>
<dbReference type="GO" id="GO:0030428">
    <property type="term" value="C:cell septum"/>
    <property type="evidence" value="ECO:0007669"/>
    <property type="project" value="TreeGrafter"/>
</dbReference>
<gene>
    <name evidence="7 8" type="primary">ftsB</name>
    <name evidence="8" type="ORF">G3480_07715</name>
</gene>
<keyword evidence="9" id="KW-1185">Reference proteome</keyword>
<evidence type="ECO:0000313" key="8">
    <source>
        <dbReference type="EMBL" id="NEX20199.1"/>
    </source>
</evidence>
<dbReference type="RefSeq" id="WP_164653301.1">
    <property type="nucleotide sequence ID" value="NZ_JAAIJR010000023.1"/>
</dbReference>
<keyword evidence="5 7" id="KW-0472">Membrane</keyword>
<dbReference type="InterPro" id="IPR007060">
    <property type="entry name" value="FtsL/DivIC"/>
</dbReference>
<evidence type="ECO:0000256" key="1">
    <source>
        <dbReference type="ARBA" id="ARBA00022475"/>
    </source>
</evidence>
<comment type="subcellular location">
    <subcellularLocation>
        <location evidence="7">Cell inner membrane</location>
        <topology evidence="7">Single-pass type II membrane protein</topology>
    </subcellularLocation>
    <text evidence="7">Localizes to the division septum.</text>
</comment>
<evidence type="ECO:0000256" key="2">
    <source>
        <dbReference type="ARBA" id="ARBA00022618"/>
    </source>
</evidence>
<keyword evidence="7" id="KW-0997">Cell inner membrane</keyword>
<dbReference type="NCBIfam" id="NF002058">
    <property type="entry name" value="PRK00888.1"/>
    <property type="match status" value="1"/>
</dbReference>
<feature type="topological domain" description="Periplasmic" evidence="7">
    <location>
        <begin position="22"/>
        <end position="97"/>
    </location>
</feature>
<comment type="subunit">
    <text evidence="7">Part of a complex composed of FtsB, FtsL and FtsQ.</text>
</comment>
<dbReference type="PANTHER" id="PTHR37485:SF1">
    <property type="entry name" value="CELL DIVISION PROTEIN FTSB"/>
    <property type="match status" value="1"/>
</dbReference>
<evidence type="ECO:0000313" key="9">
    <source>
        <dbReference type="Proteomes" id="UP000471640"/>
    </source>
</evidence>
<evidence type="ECO:0000256" key="7">
    <source>
        <dbReference type="HAMAP-Rule" id="MF_00599"/>
    </source>
</evidence>
<dbReference type="InterPro" id="IPR023081">
    <property type="entry name" value="Cell_div_FtsB"/>
</dbReference>
<dbReference type="Pfam" id="PF04977">
    <property type="entry name" value="DivIC"/>
    <property type="match status" value="1"/>
</dbReference>
<keyword evidence="2 7" id="KW-0132">Cell division</keyword>
<feature type="coiled-coil region" evidence="7">
    <location>
        <begin position="29"/>
        <end position="70"/>
    </location>
</feature>
<accession>A0A6P1DQM0</accession>
<evidence type="ECO:0000256" key="6">
    <source>
        <dbReference type="ARBA" id="ARBA00023306"/>
    </source>
</evidence>
<evidence type="ECO:0000256" key="5">
    <source>
        <dbReference type="ARBA" id="ARBA00023136"/>
    </source>
</evidence>
<keyword evidence="1 7" id="KW-1003">Cell membrane</keyword>
<keyword evidence="4 7" id="KW-1133">Transmembrane helix</keyword>
<dbReference type="Proteomes" id="UP000471640">
    <property type="component" value="Unassembled WGS sequence"/>
</dbReference>
<keyword evidence="6 7" id="KW-0131">Cell cycle</keyword>
<reference evidence="9" key="1">
    <citation type="journal article" date="2020" name="Microbiol. Resour. Announc.">
        <title>Draft Genome Sequences of Thiorhodococcus mannitoliphagus and Thiorhodococcus minor, Purple Sulfur Photosynthetic Bacteria in the Gammaproteobacterial Family Chromatiaceae.</title>
        <authorList>
            <person name="Aviles F.A."/>
            <person name="Meyer T.E."/>
            <person name="Kyndt J.A."/>
        </authorList>
    </citation>
    <scope>NUCLEOTIDE SEQUENCE [LARGE SCALE GENOMIC DNA]</scope>
    <source>
        <strain evidence="9">DSM 18266</strain>
    </source>
</reference>
<evidence type="ECO:0000256" key="3">
    <source>
        <dbReference type="ARBA" id="ARBA00022692"/>
    </source>
</evidence>
<comment type="caution">
    <text evidence="8">The sequence shown here is derived from an EMBL/GenBank/DDBJ whole genome shotgun (WGS) entry which is preliminary data.</text>
</comment>
<sequence>MRWLFAALILLLAALQYRLWVGEGSLADLHSLKQEIALQAVEIEQLKARNLKLQAEVEDLDSGLEAVEERARSELGMIKPGEIFIQVIEPPKPEAAQ</sequence>
<dbReference type="EMBL" id="JAAIJR010000023">
    <property type="protein sequence ID" value="NEX20199.1"/>
    <property type="molecule type" value="Genomic_DNA"/>
</dbReference>
<dbReference type="HAMAP" id="MF_00599">
    <property type="entry name" value="FtsB"/>
    <property type="match status" value="1"/>
</dbReference>
<dbReference type="AlphaFoldDB" id="A0A6P1DQM0"/>